<reference evidence="9" key="1">
    <citation type="submission" date="2025-08" db="UniProtKB">
        <authorList>
            <consortium name="RefSeq"/>
        </authorList>
    </citation>
    <scope>IDENTIFICATION</scope>
    <source>
        <tissue evidence="9">Whole sample</tissue>
    </source>
</reference>
<dbReference type="InterPro" id="IPR039361">
    <property type="entry name" value="Cyclin"/>
</dbReference>
<dbReference type="InterPro" id="IPR004367">
    <property type="entry name" value="Cyclin_C-dom"/>
</dbReference>
<evidence type="ECO:0000313" key="9">
    <source>
        <dbReference type="RefSeq" id="XP_022330072.1"/>
    </source>
</evidence>
<dbReference type="CDD" id="cd20722">
    <property type="entry name" value="CYCLIN_CCNO_rpt2"/>
    <property type="match status" value="1"/>
</dbReference>
<keyword evidence="2" id="KW-0498">Mitosis</keyword>
<proteinExistence type="inferred from homology"/>
<dbReference type="AlphaFoldDB" id="A0A8B8DPD3"/>
<dbReference type="InterPro" id="IPR013763">
    <property type="entry name" value="Cyclin-like_dom"/>
</dbReference>
<evidence type="ECO:0000256" key="6">
    <source>
        <dbReference type="SAM" id="MobiDB-lite"/>
    </source>
</evidence>
<evidence type="ECO:0000256" key="3">
    <source>
        <dbReference type="ARBA" id="ARBA00023127"/>
    </source>
</evidence>
<protein>
    <submittedName>
        <fullName evidence="9">Cyclin-O-like</fullName>
    </submittedName>
</protein>
<dbReference type="SUPFAM" id="SSF47954">
    <property type="entry name" value="Cyclin-like"/>
    <property type="match status" value="2"/>
</dbReference>
<feature type="domain" description="Cyclin-like" evidence="7">
    <location>
        <begin position="167"/>
        <end position="251"/>
    </location>
</feature>
<dbReference type="OrthoDB" id="5590282at2759"/>
<dbReference type="PROSITE" id="PS00292">
    <property type="entry name" value="CYCLINS"/>
    <property type="match status" value="1"/>
</dbReference>
<dbReference type="KEGG" id="cvn:111128626"/>
<evidence type="ECO:0000256" key="5">
    <source>
        <dbReference type="RuleBase" id="RU000383"/>
    </source>
</evidence>
<evidence type="ECO:0000256" key="2">
    <source>
        <dbReference type="ARBA" id="ARBA00022776"/>
    </source>
</evidence>
<keyword evidence="8" id="KW-1185">Reference proteome</keyword>
<gene>
    <name evidence="9" type="primary">LOC111128626</name>
</gene>
<evidence type="ECO:0000256" key="1">
    <source>
        <dbReference type="ARBA" id="ARBA00022618"/>
    </source>
</evidence>
<keyword evidence="4" id="KW-0131">Cell cycle</keyword>
<dbReference type="InterPro" id="IPR048258">
    <property type="entry name" value="Cyclins_cyclin-box"/>
</dbReference>
<dbReference type="GeneID" id="111128626"/>
<dbReference type="PANTHER" id="PTHR10177">
    <property type="entry name" value="CYCLINS"/>
    <property type="match status" value="1"/>
</dbReference>
<dbReference type="FunFam" id="1.10.472.10:FF:000001">
    <property type="entry name" value="G2/mitotic-specific cyclin"/>
    <property type="match status" value="1"/>
</dbReference>
<dbReference type="Gene3D" id="1.10.472.10">
    <property type="entry name" value="Cyclin-like"/>
    <property type="match status" value="2"/>
</dbReference>
<evidence type="ECO:0000259" key="7">
    <source>
        <dbReference type="SMART" id="SM00385"/>
    </source>
</evidence>
<evidence type="ECO:0000313" key="8">
    <source>
        <dbReference type="Proteomes" id="UP000694844"/>
    </source>
</evidence>
<dbReference type="GO" id="GO:0051301">
    <property type="term" value="P:cell division"/>
    <property type="evidence" value="ECO:0007669"/>
    <property type="project" value="UniProtKB-KW"/>
</dbReference>
<comment type="similarity">
    <text evidence="5">Belongs to the cyclin family.</text>
</comment>
<dbReference type="Pfam" id="PF00134">
    <property type="entry name" value="Cyclin_N"/>
    <property type="match status" value="1"/>
</dbReference>
<sequence length="379" mass="43212">MRTRVCSKGMNRTRAPGCLGRGCDEGSRYSPTRPLDSPPIKEEPEDEDVVSLDLLGRDQVIGKSCTPQDTDFLEPSLTDSGYNEGLHLQCLESVLDWRVDGICLTPELPDSFQNRVCSLARADHAGFEEHLDQIYQHRLSIEYKYQVTSCLDNQPEVTPGMRGLLISWLTGLHHQLNLCQDTLFVAVNIVDRVLDLMQASRDYLQLLGITSLLIACKSEEIHPPEIKELLSGCEDVYSRDQVKQLERVILNALRFDLLVPTSQFFLEYFSSCVISNYSGFHADRLRQARSLARYLLELTLQDYDLSQIRPSTLALCVWKSAVAHVNTDDGNFLPDGLFFTREDFRLVYQEVKLFTENLQQSFPEIINISDHYSNMYGQE</sequence>
<keyword evidence="1" id="KW-0132">Cell division</keyword>
<dbReference type="RefSeq" id="XP_022330072.1">
    <property type="nucleotide sequence ID" value="XM_022474364.1"/>
</dbReference>
<feature type="region of interest" description="Disordered" evidence="6">
    <location>
        <begin position="23"/>
        <end position="47"/>
    </location>
</feature>
<dbReference type="Pfam" id="PF02984">
    <property type="entry name" value="Cyclin_C"/>
    <property type="match status" value="1"/>
</dbReference>
<evidence type="ECO:0000256" key="4">
    <source>
        <dbReference type="ARBA" id="ARBA00023306"/>
    </source>
</evidence>
<organism evidence="8 9">
    <name type="scientific">Crassostrea virginica</name>
    <name type="common">Eastern oyster</name>
    <dbReference type="NCBI Taxonomy" id="6565"/>
    <lineage>
        <taxon>Eukaryota</taxon>
        <taxon>Metazoa</taxon>
        <taxon>Spiralia</taxon>
        <taxon>Lophotrochozoa</taxon>
        <taxon>Mollusca</taxon>
        <taxon>Bivalvia</taxon>
        <taxon>Autobranchia</taxon>
        <taxon>Pteriomorphia</taxon>
        <taxon>Ostreida</taxon>
        <taxon>Ostreoidea</taxon>
        <taxon>Ostreidae</taxon>
        <taxon>Crassostrea</taxon>
    </lineage>
</organism>
<dbReference type="SMART" id="SM00385">
    <property type="entry name" value="CYCLIN"/>
    <property type="match status" value="1"/>
</dbReference>
<dbReference type="InterPro" id="IPR036915">
    <property type="entry name" value="Cyclin-like_sf"/>
</dbReference>
<dbReference type="Proteomes" id="UP000694844">
    <property type="component" value="Chromosome 4"/>
</dbReference>
<accession>A0A8B8DPD3</accession>
<keyword evidence="3 5" id="KW-0195">Cyclin</keyword>
<name>A0A8B8DPD3_CRAVI</name>
<dbReference type="InterPro" id="IPR006671">
    <property type="entry name" value="Cyclin_N"/>
</dbReference>